<evidence type="ECO:0000256" key="2">
    <source>
        <dbReference type="ARBA" id="ARBA00022801"/>
    </source>
</evidence>
<dbReference type="PANTHER" id="PTHR11839">
    <property type="entry name" value="UDP/ADP-SUGAR PYROPHOSPHATASE"/>
    <property type="match status" value="1"/>
</dbReference>
<accession>A0ABP3U4K2</accession>
<dbReference type="InterPro" id="IPR000086">
    <property type="entry name" value="NUDIX_hydrolase_dom"/>
</dbReference>
<dbReference type="CDD" id="cd03424">
    <property type="entry name" value="NUDIX_ADPRase_Nudt5_UGPPase_Nudt14"/>
    <property type="match status" value="1"/>
</dbReference>
<dbReference type="InterPro" id="IPR015797">
    <property type="entry name" value="NUDIX_hydrolase-like_dom_sf"/>
</dbReference>
<dbReference type="Pfam" id="PF00293">
    <property type="entry name" value="NUDIX"/>
    <property type="match status" value="1"/>
</dbReference>
<protein>
    <submittedName>
        <fullName evidence="4">NUDIX hydrolase</fullName>
    </submittedName>
</protein>
<dbReference type="PROSITE" id="PS51462">
    <property type="entry name" value="NUDIX"/>
    <property type="match status" value="1"/>
</dbReference>
<dbReference type="Proteomes" id="UP001500339">
    <property type="component" value="Unassembled WGS sequence"/>
</dbReference>
<evidence type="ECO:0000313" key="4">
    <source>
        <dbReference type="EMBL" id="GAA0721992.1"/>
    </source>
</evidence>
<dbReference type="RefSeq" id="WP_343767987.1">
    <property type="nucleotide sequence ID" value="NZ_BAAACF010000001.1"/>
</dbReference>
<feature type="domain" description="Nudix hydrolase" evidence="3">
    <location>
        <begin position="27"/>
        <end position="160"/>
    </location>
</feature>
<gene>
    <name evidence="4" type="ORF">GCM10008905_13020</name>
</gene>
<dbReference type="Gene3D" id="3.90.79.10">
    <property type="entry name" value="Nucleoside Triphosphate Pyrophosphohydrolase"/>
    <property type="match status" value="1"/>
</dbReference>
<dbReference type="GO" id="GO:0016787">
    <property type="term" value="F:hydrolase activity"/>
    <property type="evidence" value="ECO:0007669"/>
    <property type="project" value="UniProtKB-KW"/>
</dbReference>
<keyword evidence="2 4" id="KW-0378">Hydrolase</keyword>
<keyword evidence="5" id="KW-1185">Reference proteome</keyword>
<dbReference type="SUPFAM" id="SSF55811">
    <property type="entry name" value="Nudix"/>
    <property type="match status" value="1"/>
</dbReference>
<proteinExistence type="predicted"/>
<evidence type="ECO:0000259" key="3">
    <source>
        <dbReference type="PROSITE" id="PS51462"/>
    </source>
</evidence>
<reference evidence="5" key="1">
    <citation type="journal article" date="2019" name="Int. J. Syst. Evol. Microbiol.">
        <title>The Global Catalogue of Microorganisms (GCM) 10K type strain sequencing project: providing services to taxonomists for standard genome sequencing and annotation.</title>
        <authorList>
            <consortium name="The Broad Institute Genomics Platform"/>
            <consortium name="The Broad Institute Genome Sequencing Center for Infectious Disease"/>
            <person name="Wu L."/>
            <person name="Ma J."/>
        </authorList>
    </citation>
    <scope>NUCLEOTIDE SEQUENCE [LARGE SCALE GENOMIC DNA]</scope>
    <source>
        <strain evidence="5">JCM 1405</strain>
    </source>
</reference>
<dbReference type="PANTHER" id="PTHR11839:SF18">
    <property type="entry name" value="NUDIX HYDROLASE DOMAIN-CONTAINING PROTEIN"/>
    <property type="match status" value="1"/>
</dbReference>
<evidence type="ECO:0000256" key="1">
    <source>
        <dbReference type="ARBA" id="ARBA00001946"/>
    </source>
</evidence>
<sequence length="169" mass="19929">MKEKLLYDGWLKLYKKKVGDREYEIVQNHNAVSALIVNELNEILLVRQFRPAIMKETFEIPAGIMDIEEENIEDCLIRELWEETALKVDKEYMSKIISYKPILGFSASTMHLFKVDVLKNSFNSCNIKDEDVLDGKWFTLLEIEELINKETIVDDKTIMAFYYYKSEVK</sequence>
<dbReference type="EMBL" id="BAAACF010000001">
    <property type="protein sequence ID" value="GAA0721992.1"/>
    <property type="molecule type" value="Genomic_DNA"/>
</dbReference>
<comment type="cofactor">
    <cofactor evidence="1">
        <name>Mg(2+)</name>
        <dbReference type="ChEBI" id="CHEBI:18420"/>
    </cofactor>
</comment>
<organism evidence="4 5">
    <name type="scientific">Clostridium malenominatum</name>
    <dbReference type="NCBI Taxonomy" id="1539"/>
    <lineage>
        <taxon>Bacteria</taxon>
        <taxon>Bacillati</taxon>
        <taxon>Bacillota</taxon>
        <taxon>Clostridia</taxon>
        <taxon>Eubacteriales</taxon>
        <taxon>Clostridiaceae</taxon>
        <taxon>Clostridium</taxon>
    </lineage>
</organism>
<evidence type="ECO:0000313" key="5">
    <source>
        <dbReference type="Proteomes" id="UP001500339"/>
    </source>
</evidence>
<comment type="caution">
    <text evidence="4">The sequence shown here is derived from an EMBL/GenBank/DDBJ whole genome shotgun (WGS) entry which is preliminary data.</text>
</comment>
<name>A0ABP3U4K2_9CLOT</name>